<dbReference type="Proteomes" id="UP000221165">
    <property type="component" value="Unassembled WGS sequence"/>
</dbReference>
<evidence type="ECO:0000256" key="2">
    <source>
        <dbReference type="SAM" id="SignalP"/>
    </source>
</evidence>
<feature type="compositionally biased region" description="Polar residues" evidence="1">
    <location>
        <begin position="690"/>
        <end position="707"/>
    </location>
</feature>
<reference evidence="3 4" key="1">
    <citation type="journal article" date="2017" name="Int. J. Parasitol.">
        <title>The genome of the protozoan parasite Cystoisospora suis and a reverse vaccinology approach to identify vaccine candidates.</title>
        <authorList>
            <person name="Palmieri N."/>
            <person name="Shrestha A."/>
            <person name="Ruttkowski B."/>
            <person name="Beck T."/>
            <person name="Vogl C."/>
            <person name="Tomley F."/>
            <person name="Blake D.P."/>
            <person name="Joachim A."/>
        </authorList>
    </citation>
    <scope>NUCLEOTIDE SEQUENCE [LARGE SCALE GENOMIC DNA]</scope>
    <source>
        <strain evidence="3 4">Wien I</strain>
    </source>
</reference>
<gene>
    <name evidence="3" type="ORF">CSUI_001884</name>
</gene>
<dbReference type="VEuPathDB" id="ToxoDB:CSUI_001884"/>
<sequence length="975" mass="103668">MKKETQTSLTRKLPLLITLWGVFFLLSSSEAAPQESVFTKSLGFPKKAGGSPHSRGPRRKGKLFGDLHEPEVSKASEAAKGTSSEDETSPTGLVGFGFDETSSPANPEEAQHALYAAALGFSLSVGLLDRDETAIVTPGTLDGVEWATKALRRAVKSGGAAEKDKKQLVEKTETILRDISRVEKMFSSWESLEQEIRGIGEILAVPIEGTRREEPESNPMLEIAERLQRFTIADLVSVTELPFPSLPLGSKTESAQLGSSEAPDSPVSLSAPGEPERPTVESSSARDESGDALPLPSEQDSTLNGHLADGDGGKERRGSTETDSTLSGEIDSVQPPTAASASRSTTEQEEPGPQAPNDSPDSAARSREVIPFGPLSEEALTVANGTHMMSSVENQGMNSENAYNQYAGQKDTEKDLERTDAKESAEERNTGDESAAEKDASRQSAGDENSTNINNSKVTGVSETSDKPEGEEISLGDDGSQENSTDKPSTEENPPQQNSRQEDDGKSTNDEKDEVKDASAVAGSSEDTTQKEGDPENSNGEQNSVAGNNEEMDGAEKSEDKQNGEKSGGQEHINRKQDDEREVKEKQNGASANEGATRENDTESVNATENTLPGEKGTQENLASGAGSETVGALHLPGEKSVSSDSAEITPQNGETEVGDYETPLAGKRTDISTENSGPDSAPEPKSEVTDVQASAEQSQPDNSFLRTTEDTSLGDADLVLQSEETSPVSQSAESQALKSADDEPSARADHATVSSVDQGNGAEALQQDRPEDDESGVHNEGRTVTSSAAEEIHTKEPQEESNGVREARKEKLPTEESGFLERPAVPTDQSTEAEEASISTKHEGTSADRQEKPREAAEERAQGSPSVLENDVPTQKDDANESAQVTPTKQESVAQSEGSSSSKAGESTAEVGDTDDHERHQQAIIGTAAINEKNELDDTEQSPEIFTHRTSEIPGVTFESLSDSLTNFGTPRAN</sequence>
<protein>
    <recommendedName>
        <fullName evidence="5">Transmembrane protein</fullName>
    </recommendedName>
</protein>
<feature type="compositionally biased region" description="Polar residues" evidence="1">
    <location>
        <begin position="723"/>
        <end position="738"/>
    </location>
</feature>
<name>A0A2C6LB75_9APIC</name>
<feature type="signal peptide" evidence="2">
    <location>
        <begin position="1"/>
        <end position="31"/>
    </location>
</feature>
<evidence type="ECO:0000256" key="1">
    <source>
        <dbReference type="SAM" id="MobiDB-lite"/>
    </source>
</evidence>
<feature type="compositionally biased region" description="Polar residues" evidence="1">
    <location>
        <begin position="334"/>
        <end position="345"/>
    </location>
</feature>
<proteinExistence type="predicted"/>
<comment type="caution">
    <text evidence="3">The sequence shown here is derived from an EMBL/GenBank/DDBJ whole genome shotgun (WGS) entry which is preliminary data.</text>
</comment>
<feature type="compositionally biased region" description="Basic and acidic residues" evidence="1">
    <location>
        <begin position="274"/>
        <end position="289"/>
    </location>
</feature>
<feature type="compositionally biased region" description="Polar residues" evidence="1">
    <location>
        <begin position="536"/>
        <end position="547"/>
    </location>
</feature>
<feature type="compositionally biased region" description="Polar residues" evidence="1">
    <location>
        <begin position="960"/>
        <end position="975"/>
    </location>
</feature>
<feature type="non-terminal residue" evidence="3">
    <location>
        <position position="975"/>
    </location>
</feature>
<feature type="compositionally biased region" description="Basic and acidic residues" evidence="1">
    <location>
        <begin position="554"/>
        <end position="587"/>
    </location>
</feature>
<feature type="compositionally biased region" description="Low complexity" evidence="1">
    <location>
        <begin position="891"/>
        <end position="908"/>
    </location>
</feature>
<dbReference type="GeneID" id="94425298"/>
<feature type="compositionally biased region" description="Basic and acidic residues" evidence="1">
    <location>
        <begin position="740"/>
        <end position="751"/>
    </location>
</feature>
<feature type="region of interest" description="Disordered" evidence="1">
    <location>
        <begin position="41"/>
        <end position="106"/>
    </location>
</feature>
<feature type="chain" id="PRO_5011976622" description="Transmembrane protein" evidence="2">
    <location>
        <begin position="32"/>
        <end position="975"/>
    </location>
</feature>
<organism evidence="3 4">
    <name type="scientific">Cystoisospora suis</name>
    <dbReference type="NCBI Taxonomy" id="483139"/>
    <lineage>
        <taxon>Eukaryota</taxon>
        <taxon>Sar</taxon>
        <taxon>Alveolata</taxon>
        <taxon>Apicomplexa</taxon>
        <taxon>Conoidasida</taxon>
        <taxon>Coccidia</taxon>
        <taxon>Eucoccidiorida</taxon>
        <taxon>Eimeriorina</taxon>
        <taxon>Sarcocystidae</taxon>
        <taxon>Cystoisospora</taxon>
    </lineage>
</organism>
<feature type="compositionally biased region" description="Basic and acidic residues" evidence="1">
    <location>
        <begin position="308"/>
        <end position="320"/>
    </location>
</feature>
<feature type="compositionally biased region" description="Basic and acidic residues" evidence="1">
    <location>
        <begin position="63"/>
        <end position="74"/>
    </location>
</feature>
<feature type="compositionally biased region" description="Basic and acidic residues" evidence="1">
    <location>
        <begin position="791"/>
        <end position="815"/>
    </location>
</feature>
<accession>A0A2C6LB75</accession>
<dbReference type="EMBL" id="MIGC01000766">
    <property type="protein sequence ID" value="PHJ24263.1"/>
    <property type="molecule type" value="Genomic_DNA"/>
</dbReference>
<feature type="compositionally biased region" description="Polar residues" evidence="1">
    <location>
        <begin position="383"/>
        <end position="407"/>
    </location>
</feature>
<dbReference type="RefSeq" id="XP_067925936.1">
    <property type="nucleotide sequence ID" value="XM_068062087.1"/>
</dbReference>
<keyword evidence="4" id="KW-1185">Reference proteome</keyword>
<feature type="region of interest" description="Disordered" evidence="1">
    <location>
        <begin position="249"/>
        <end position="975"/>
    </location>
</feature>
<feature type="compositionally biased region" description="Polar residues" evidence="1">
    <location>
        <begin position="442"/>
        <end position="463"/>
    </location>
</feature>
<dbReference type="AlphaFoldDB" id="A0A2C6LB75"/>
<feature type="compositionally biased region" description="Polar residues" evidence="1">
    <location>
        <begin position="641"/>
        <end position="655"/>
    </location>
</feature>
<keyword evidence="2" id="KW-0732">Signal</keyword>
<feature type="compositionally biased region" description="Basic and acidic residues" evidence="1">
    <location>
        <begin position="841"/>
        <end position="862"/>
    </location>
</feature>
<evidence type="ECO:0000313" key="3">
    <source>
        <dbReference type="EMBL" id="PHJ24263.1"/>
    </source>
</evidence>
<evidence type="ECO:0008006" key="5">
    <source>
        <dbReference type="Google" id="ProtNLM"/>
    </source>
</evidence>
<feature type="compositionally biased region" description="Basic and acidic residues" evidence="1">
    <location>
        <begin position="410"/>
        <end position="441"/>
    </location>
</feature>
<evidence type="ECO:0000313" key="4">
    <source>
        <dbReference type="Proteomes" id="UP000221165"/>
    </source>
</evidence>
<feature type="compositionally biased region" description="Basic and acidic residues" evidence="1">
    <location>
        <begin position="500"/>
        <end position="517"/>
    </location>
</feature>